<reference evidence="6 9" key="2">
    <citation type="submission" date="2016-10" db="EMBL/GenBank/DDBJ databases">
        <authorList>
            <person name="de Groot N.N."/>
        </authorList>
    </citation>
    <scope>NUCLEOTIDE SEQUENCE [LARGE SCALE GENOMIC DNA]</scope>
    <source>
        <strain evidence="6 9">WG7</strain>
    </source>
</reference>
<evidence type="ECO:0000313" key="9">
    <source>
        <dbReference type="Proteomes" id="UP000198945"/>
    </source>
</evidence>
<dbReference type="EMBL" id="FNEH01000011">
    <property type="protein sequence ID" value="SDI68311.1"/>
    <property type="molecule type" value="Genomic_DNA"/>
</dbReference>
<evidence type="ECO:0000313" key="5">
    <source>
        <dbReference type="EMBL" id="SDG17644.1"/>
    </source>
</evidence>
<proteinExistence type="inferred from homology"/>
<dbReference type="Gene3D" id="3.40.190.170">
    <property type="entry name" value="Bacterial extracellular solute-binding protein, family 7"/>
    <property type="match status" value="1"/>
</dbReference>
<dbReference type="NCBIfam" id="NF037995">
    <property type="entry name" value="TRAP_S1"/>
    <property type="match status" value="1"/>
</dbReference>
<keyword evidence="2" id="KW-0813">Transport</keyword>
<protein>
    <submittedName>
        <fullName evidence="6">Tripartite ATP-independent transporter solute receptor, DctP family</fullName>
    </submittedName>
</protein>
<evidence type="ECO:0000313" key="10">
    <source>
        <dbReference type="Proteomes" id="UP000199519"/>
    </source>
</evidence>
<evidence type="ECO:0000256" key="1">
    <source>
        <dbReference type="ARBA" id="ARBA00009023"/>
    </source>
</evidence>
<dbReference type="CDD" id="cd13679">
    <property type="entry name" value="PBP2_TRAP_YiaO_like"/>
    <property type="match status" value="1"/>
</dbReference>
<evidence type="ECO:0000256" key="4">
    <source>
        <dbReference type="SAM" id="SignalP"/>
    </source>
</evidence>
<organism evidence="6 9">
    <name type="scientific">Halanaerobium congolense</name>
    <dbReference type="NCBI Taxonomy" id="54121"/>
    <lineage>
        <taxon>Bacteria</taxon>
        <taxon>Bacillati</taxon>
        <taxon>Bacillota</taxon>
        <taxon>Clostridia</taxon>
        <taxon>Halanaerobiales</taxon>
        <taxon>Halanaerobiaceae</taxon>
        <taxon>Halanaerobium</taxon>
    </lineage>
</organism>
<dbReference type="EMBL" id="FNBJ01000056">
    <property type="protein sequence ID" value="SDG17644.1"/>
    <property type="molecule type" value="Genomic_DNA"/>
</dbReference>
<dbReference type="Pfam" id="PF03480">
    <property type="entry name" value="DctP"/>
    <property type="match status" value="1"/>
</dbReference>
<dbReference type="Proteomes" id="UP000199519">
    <property type="component" value="Unassembled WGS sequence"/>
</dbReference>
<accession>A0A1M7P1W3</accession>
<reference evidence="8 10" key="1">
    <citation type="submission" date="2016-10" db="EMBL/GenBank/DDBJ databases">
        <authorList>
            <person name="Varghese N."/>
            <person name="Submissions S."/>
        </authorList>
    </citation>
    <scope>NUCLEOTIDE SEQUENCE [LARGE SCALE GENOMIC DNA]</scope>
    <source>
        <strain evidence="5 10">WG2</strain>
        <strain evidence="7 8">WG5</strain>
    </source>
</reference>
<dbReference type="STRING" id="54121.SAMN04515653_13416"/>
<dbReference type="RefSeq" id="WP_235817803.1">
    <property type="nucleotide sequence ID" value="NZ_FNBJ01000056.1"/>
</dbReference>
<evidence type="ECO:0000256" key="2">
    <source>
        <dbReference type="ARBA" id="ARBA00022448"/>
    </source>
</evidence>
<evidence type="ECO:0000313" key="7">
    <source>
        <dbReference type="EMBL" id="SET26247.1"/>
    </source>
</evidence>
<name>A0A1M7P1W3_9FIRM</name>
<dbReference type="Proteomes" id="UP000198945">
    <property type="component" value="Unassembled WGS sequence"/>
</dbReference>
<keyword evidence="10" id="KW-1185">Reference proteome</keyword>
<dbReference type="PANTHER" id="PTHR33376">
    <property type="match status" value="1"/>
</dbReference>
<feature type="signal peptide" evidence="4">
    <location>
        <begin position="1"/>
        <end position="25"/>
    </location>
</feature>
<keyword evidence="6" id="KW-0675">Receptor</keyword>
<dbReference type="GO" id="GO:0030288">
    <property type="term" value="C:outer membrane-bounded periplasmic space"/>
    <property type="evidence" value="ECO:0007669"/>
    <property type="project" value="InterPro"/>
</dbReference>
<dbReference type="PIRSF" id="PIRSF006470">
    <property type="entry name" value="DctB"/>
    <property type="match status" value="1"/>
</dbReference>
<dbReference type="AlphaFoldDB" id="A0A1M7P1W3"/>
<evidence type="ECO:0000256" key="3">
    <source>
        <dbReference type="ARBA" id="ARBA00022729"/>
    </source>
</evidence>
<dbReference type="NCBIfam" id="TIGR00787">
    <property type="entry name" value="dctP"/>
    <property type="match status" value="1"/>
</dbReference>
<keyword evidence="3 4" id="KW-0732">Signal</keyword>
<feature type="chain" id="PRO_5015067037" evidence="4">
    <location>
        <begin position="26"/>
        <end position="335"/>
    </location>
</feature>
<evidence type="ECO:0000313" key="8">
    <source>
        <dbReference type="Proteomes" id="UP000198612"/>
    </source>
</evidence>
<comment type="similarity">
    <text evidence="1">Belongs to the bacterial solute-binding protein 7 family.</text>
</comment>
<sequence>MRKKLMINLSLVLLLLLTFSVTSLAAEYTINAGIGLNDKSAQYMSLEYFKKLVEERSDGKIEVNLYHSSQLGDDREMMEALQMGTQQMTCPSTAPIAPFVNGFKVFDLPFLFPTHEAADYVLDGPVGQNLLKQLEDEGLVGLAYWENGYRQLTNSKRPVESPEDVKGLKVRTMENPMHLAAWKEMGANPTPMAFGELFSAMQQGVVDGQENPWGTIYLQNFFEVQDYTTDTGHVYSPFVLMMSKQFYDKLPTDLQQVVKVAAIEAKHHNRKTNRAMNAEYLNKLKDVMEVTILTPEQKAEFQKAVQPVYDQFKDEIGAELVESVQQQVEEFQAQQ</sequence>
<evidence type="ECO:0000313" key="6">
    <source>
        <dbReference type="EMBL" id="SDI68311.1"/>
    </source>
</evidence>
<dbReference type="PANTHER" id="PTHR33376:SF7">
    <property type="entry name" value="C4-DICARBOXYLATE-BINDING PROTEIN DCTB"/>
    <property type="match status" value="1"/>
</dbReference>
<dbReference type="Proteomes" id="UP000198612">
    <property type="component" value="Unassembled WGS sequence"/>
</dbReference>
<dbReference type="InterPro" id="IPR038404">
    <property type="entry name" value="TRAP_DctP_sf"/>
</dbReference>
<dbReference type="InterPro" id="IPR018389">
    <property type="entry name" value="DctP_fam"/>
</dbReference>
<dbReference type="EMBL" id="FOHG01000054">
    <property type="protein sequence ID" value="SET26247.1"/>
    <property type="molecule type" value="Genomic_DNA"/>
</dbReference>
<dbReference type="GO" id="GO:0055085">
    <property type="term" value="P:transmembrane transport"/>
    <property type="evidence" value="ECO:0007669"/>
    <property type="project" value="InterPro"/>
</dbReference>
<gene>
    <name evidence="5" type="ORF">SAMN04488598_1563</name>
    <name evidence="7" type="ORF">SAMN04515652_1546</name>
    <name evidence="6" type="ORF">SAMN04515654_11187</name>
</gene>
<dbReference type="InterPro" id="IPR004682">
    <property type="entry name" value="TRAP_DctP"/>
</dbReference>